<organism evidence="2 3">
    <name type="scientific">Caldimonas brevitalea</name>
    <dbReference type="NCBI Taxonomy" id="413882"/>
    <lineage>
        <taxon>Bacteria</taxon>
        <taxon>Pseudomonadati</taxon>
        <taxon>Pseudomonadota</taxon>
        <taxon>Betaproteobacteria</taxon>
        <taxon>Burkholderiales</taxon>
        <taxon>Sphaerotilaceae</taxon>
        <taxon>Caldimonas</taxon>
    </lineage>
</organism>
<protein>
    <recommendedName>
        <fullName evidence="4">Photosynthesis system II assembly factor Ycf48/Hcf136-like domain-containing protein</fullName>
    </recommendedName>
</protein>
<accession>A0A0G3BZF6</accession>
<dbReference type="Proteomes" id="UP000035352">
    <property type="component" value="Chromosome"/>
</dbReference>
<evidence type="ECO:0000256" key="1">
    <source>
        <dbReference type="SAM" id="SignalP"/>
    </source>
</evidence>
<feature type="chain" id="PRO_5002551951" description="Photosynthesis system II assembly factor Ycf48/Hcf136-like domain-containing protein" evidence="1">
    <location>
        <begin position="25"/>
        <end position="523"/>
    </location>
</feature>
<reference evidence="2 3" key="1">
    <citation type="submission" date="2015-05" db="EMBL/GenBank/DDBJ databases">
        <authorList>
            <person name="Tang B."/>
            <person name="Yu Y."/>
        </authorList>
    </citation>
    <scope>NUCLEOTIDE SEQUENCE [LARGE SCALE GENOMIC DNA]</scope>
    <source>
        <strain evidence="2 3">DSM 7029</strain>
    </source>
</reference>
<feature type="signal peptide" evidence="1">
    <location>
        <begin position="1"/>
        <end position="24"/>
    </location>
</feature>
<dbReference type="EMBL" id="CP011371">
    <property type="protein sequence ID" value="AKJ31920.1"/>
    <property type="molecule type" value="Genomic_DNA"/>
</dbReference>
<evidence type="ECO:0008006" key="4">
    <source>
        <dbReference type="Google" id="ProtNLM"/>
    </source>
</evidence>
<name>A0A0G3BZF6_9BURK</name>
<keyword evidence="3" id="KW-1185">Reference proteome</keyword>
<dbReference type="AlphaFoldDB" id="A0A0G3BZF6"/>
<evidence type="ECO:0000313" key="2">
    <source>
        <dbReference type="EMBL" id="AKJ31920.1"/>
    </source>
</evidence>
<sequence>MWATIRAGLLVLTAVVLVGCAAPAAKRGPDGLALDLKAEGSDGFVVLKVVSTRPVSLLNPKWQNIAVRSTGGQNDELRDLTPPYSMLGANYVPTESLYFARLKAGEYEVSSLGSTGAGPGLLLALMMSDHASMQKRLPRFNVETGRLTNLGTIVYAPELDKDQPADIVLLSGPVGQRAALQDLRDEGGTAALPPLGGGWGAPPEESAESLKRAREMVSMVSHRGSAISGGTFIGGSHLGQILMRTGPRTWVRESLDTLNRVVFATRLADGTLVAGMEYGRYQIKRPGGTWEAHKIGSEKGRVVYIEPRADGSALFVAGDAKTTRVWLKRGGLDHASDEITQVAAFGTPPDLLLTLPDALIVAWNETGILRQSVHHRIDKNTLKLTTYKESFWVVDWQYRVDGSVALTRQNGMSGYRSVSLDGARTWITANEPGYLGGFWLDANKGYAFGVSPGFSTVDSLLQVTSDGGKTWQRQGGPLVAPSVGQLLQVDGQELVALAGHVVYSSIDQGGTWQRVFPVPQAGR</sequence>
<proteinExistence type="predicted"/>
<dbReference type="InterPro" id="IPR015943">
    <property type="entry name" value="WD40/YVTN_repeat-like_dom_sf"/>
</dbReference>
<gene>
    <name evidence="2" type="ORF">AAW51_5229</name>
</gene>
<dbReference type="KEGG" id="pbh:AAW51_5229"/>
<keyword evidence="1" id="KW-0732">Signal</keyword>
<dbReference type="SUPFAM" id="SSF110296">
    <property type="entry name" value="Oligoxyloglucan reducing end-specific cellobiohydrolase"/>
    <property type="match status" value="1"/>
</dbReference>
<dbReference type="Gene3D" id="2.130.10.10">
    <property type="entry name" value="YVTN repeat-like/Quinoprotein amine dehydrogenase"/>
    <property type="match status" value="1"/>
</dbReference>
<evidence type="ECO:0000313" key="3">
    <source>
        <dbReference type="Proteomes" id="UP000035352"/>
    </source>
</evidence>
<dbReference type="PROSITE" id="PS51257">
    <property type="entry name" value="PROKAR_LIPOPROTEIN"/>
    <property type="match status" value="1"/>
</dbReference>